<accession>A0A7Y9E0A5</accession>
<feature type="compositionally biased region" description="Basic and acidic residues" evidence="1">
    <location>
        <begin position="77"/>
        <end position="86"/>
    </location>
</feature>
<evidence type="ECO:0000313" key="4">
    <source>
        <dbReference type="Proteomes" id="UP000535890"/>
    </source>
</evidence>
<dbReference type="Proteomes" id="UP000535890">
    <property type="component" value="Unassembled WGS sequence"/>
</dbReference>
<dbReference type="AlphaFoldDB" id="A0A7Y9E0A5"/>
<sequence>MTGIELPDSPDDLPADDRDSVDDTSHEQLQEADLLDGDAPERDPEDPLDAGWIPNERTRGVDAWGVTQREEEDGEPLDGRLRREIPEDPDDLGSDGLGDASDTDGELYDDEVGNARSGRLVLRDEGDEGYADDVGVDGAGASAEEAAMHVVGQDEG</sequence>
<evidence type="ECO:0000256" key="1">
    <source>
        <dbReference type="SAM" id="MobiDB-lite"/>
    </source>
</evidence>
<feature type="domain" description="DUF5709" evidence="2">
    <location>
        <begin position="111"/>
        <end position="151"/>
    </location>
</feature>
<dbReference type="InterPro" id="IPR043763">
    <property type="entry name" value="DUF5709"/>
</dbReference>
<evidence type="ECO:0000313" key="3">
    <source>
        <dbReference type="EMBL" id="NYD38741.1"/>
    </source>
</evidence>
<evidence type="ECO:0000259" key="2">
    <source>
        <dbReference type="Pfam" id="PF18970"/>
    </source>
</evidence>
<feature type="compositionally biased region" description="Basic and acidic residues" evidence="1">
    <location>
        <begin position="15"/>
        <end position="29"/>
    </location>
</feature>
<protein>
    <recommendedName>
        <fullName evidence="2">DUF5709 domain-containing protein</fullName>
    </recommendedName>
</protein>
<organism evidence="3 4">
    <name type="scientific">Actinomycetospora corticicola</name>
    <dbReference type="NCBI Taxonomy" id="663602"/>
    <lineage>
        <taxon>Bacteria</taxon>
        <taxon>Bacillati</taxon>
        <taxon>Actinomycetota</taxon>
        <taxon>Actinomycetes</taxon>
        <taxon>Pseudonocardiales</taxon>
        <taxon>Pseudonocardiaceae</taxon>
        <taxon>Actinomycetospora</taxon>
    </lineage>
</organism>
<feature type="compositionally biased region" description="Acidic residues" evidence="1">
    <location>
        <begin position="101"/>
        <end position="112"/>
    </location>
</feature>
<feature type="compositionally biased region" description="Acidic residues" evidence="1">
    <location>
        <begin position="33"/>
        <end position="48"/>
    </location>
</feature>
<dbReference type="EMBL" id="JACCBN010000001">
    <property type="protein sequence ID" value="NYD38741.1"/>
    <property type="molecule type" value="Genomic_DNA"/>
</dbReference>
<name>A0A7Y9E0A5_9PSEU</name>
<dbReference type="Pfam" id="PF18970">
    <property type="entry name" value="DUF5709"/>
    <property type="match status" value="1"/>
</dbReference>
<dbReference type="RefSeq" id="WP_179796139.1">
    <property type="nucleotide sequence ID" value="NZ_BAABHP010000013.1"/>
</dbReference>
<gene>
    <name evidence="3" type="ORF">BJ983_004843</name>
</gene>
<comment type="caution">
    <text evidence="3">The sequence shown here is derived from an EMBL/GenBank/DDBJ whole genome shotgun (WGS) entry which is preliminary data.</text>
</comment>
<keyword evidence="4" id="KW-1185">Reference proteome</keyword>
<proteinExistence type="predicted"/>
<feature type="compositionally biased region" description="Acidic residues" evidence="1">
    <location>
        <begin position="125"/>
        <end position="135"/>
    </location>
</feature>
<feature type="region of interest" description="Disordered" evidence="1">
    <location>
        <begin position="1"/>
        <end position="141"/>
    </location>
</feature>
<reference evidence="3 4" key="1">
    <citation type="submission" date="2020-07" db="EMBL/GenBank/DDBJ databases">
        <title>Sequencing the genomes of 1000 actinobacteria strains.</title>
        <authorList>
            <person name="Klenk H.-P."/>
        </authorList>
    </citation>
    <scope>NUCLEOTIDE SEQUENCE [LARGE SCALE GENOMIC DNA]</scope>
    <source>
        <strain evidence="3 4">DSM 45772</strain>
    </source>
</reference>